<comment type="caution">
    <text evidence="1">The sequence shown here is derived from an EMBL/GenBank/DDBJ whole genome shotgun (WGS) entry which is preliminary data.</text>
</comment>
<accession>A0A8S4SI55</accession>
<protein>
    <submittedName>
        <fullName evidence="1">Jg19214 protein</fullName>
    </submittedName>
</protein>
<organism evidence="1 2">
    <name type="scientific">Pararge aegeria aegeria</name>
    <dbReference type="NCBI Taxonomy" id="348720"/>
    <lineage>
        <taxon>Eukaryota</taxon>
        <taxon>Metazoa</taxon>
        <taxon>Ecdysozoa</taxon>
        <taxon>Arthropoda</taxon>
        <taxon>Hexapoda</taxon>
        <taxon>Insecta</taxon>
        <taxon>Pterygota</taxon>
        <taxon>Neoptera</taxon>
        <taxon>Endopterygota</taxon>
        <taxon>Lepidoptera</taxon>
        <taxon>Glossata</taxon>
        <taxon>Ditrysia</taxon>
        <taxon>Papilionoidea</taxon>
        <taxon>Nymphalidae</taxon>
        <taxon>Satyrinae</taxon>
        <taxon>Satyrini</taxon>
        <taxon>Parargina</taxon>
        <taxon>Pararge</taxon>
    </lineage>
</organism>
<reference evidence="1" key="1">
    <citation type="submission" date="2022-03" db="EMBL/GenBank/DDBJ databases">
        <authorList>
            <person name="Lindestad O."/>
        </authorList>
    </citation>
    <scope>NUCLEOTIDE SEQUENCE</scope>
</reference>
<keyword evidence="2" id="KW-1185">Reference proteome</keyword>
<name>A0A8S4SI55_9NEOP</name>
<evidence type="ECO:0000313" key="1">
    <source>
        <dbReference type="EMBL" id="CAH2269258.1"/>
    </source>
</evidence>
<dbReference type="OrthoDB" id="6724830at2759"/>
<evidence type="ECO:0000313" key="2">
    <source>
        <dbReference type="Proteomes" id="UP000838756"/>
    </source>
</evidence>
<gene>
    <name evidence="1" type="primary">jg19214</name>
    <name evidence="1" type="ORF">PAEG_LOCUS27525</name>
</gene>
<proteinExistence type="predicted"/>
<dbReference type="EMBL" id="CAKXAJ010026503">
    <property type="protein sequence ID" value="CAH2269258.1"/>
    <property type="molecule type" value="Genomic_DNA"/>
</dbReference>
<dbReference type="AlphaFoldDB" id="A0A8S4SI55"/>
<dbReference type="Proteomes" id="UP000838756">
    <property type="component" value="Unassembled WGS sequence"/>
</dbReference>
<sequence>MFEDDDDLLCDSPYVNGHWEWDTTDEELKFMSDLASAEEEYEISTTNISNVKFKDDIDLWEQQKFKKRMQRKTSENDVVMLQCPKTFGSETWLTTGLIRRLRVTQDAMKSAILRVVSLRDPSGMRRSVEDPELPT</sequence>